<name>A0ACB6Q7K8_9PLEO</name>
<sequence length="2585" mass="283098">MAGPQIHNSLENLGPGQQKAPASLDAIPLRTLPEPIAVVGMGCRLPGGVSTPSDLWDLLEEGRSGYRDFGLDKLNLDGYYHPNPQRPGSVPSRGAHLLDEDPRLFDHVFFGISPAEVLTMDPAHRKMLEVAYEAFEGAGEPWDKFSGSRTGVFVGNFNGDHHLQEMYDIDFAPPYSSTGASSSILSNRINYVFNLRGPSLTVDTACSSSMYALHLAVNALRNGDCDAAIVGGSNLIMSPEMQRLMTTFGALSPTSACHTFDASADGYARGEGFVALYLKRYADAVEGAYPLRALIRATGINSNGRTAGISHPSVEGQEALIRHTYDSASLPTRFTGYFECHGTGTPVGDPIEVAAIGKVFGKDRPDTSLLIGSIKTNLGHSEAASGVSGVIKAILALEKGVIPPTIGVRNLNPNINFCEARVQVVTNTMPWPQGLLKRVSVNSFGYGGANAHCIMDHPDVMHDLTHTRESYSEENPIDYSRHQANRDTKGHPVERNGSANGVHPNLATTRRLVILPFSAHDRRALDANVSTLQGCISRLPLADVAYTLSKRRSKFLVKSTCIVSSVSPASGLAVSENVSILAASAQFPRIGFVFTGQGAQYQDMGRELFDYRVFKTSIQQQDLILKSLTLAPIWSLEDILSGSSDTSVQDPEISQTVCTALQIALFDLLESWSINPHVAIGHSSGEIAAAYAAGFLTLPEAIVTAYCRGKAITKNTREGKMLAVGLSEEAALSFIKEKLEGAVKIAAINSPGSVTLSGDAESVTDLHQKLLADGVFSRLLHTGGNAYHSHHMAPVGEEYENLLDRTLREISGHRLTKTAERSSRCSWISSVTPSKKLDHQCVTVTPAYWHQNLVSPVQFSKAVGEIISNQNTRVDILVELGPHSTLQSPVKQIFAAAGLQNGLKTPVYLPTLKRHEDALRNLLDLCGSLFCLNYPVDLVAVNAVDVLENGLVKYSHGSVCTGMPTYRYNYGPPICHETRIGREIKQRPYLRHDILGVMQPGCAKTRPTWRNVLRIKDVPWVGEHKLHPNAVFPGSGYPCLAIEAAAQFLSQSRSLPSDPCFKLRNIFIKSPMRVVDDENGLEVMLALGPYPGLPNWLEFQVFSVNADGIWTEHAAGMISVISSSGQAMRALESRTNMRHIDTQDWYTKFTEFGLDYGQSFQGLSDLQSDARGNFAQAKVDLGTVRRAFSGPESSYTMHPVTLDICFQLGCIASYSGHSKLVNHVYVPVYIEEMTVWPSKASEAWGHASATGYRKGLRGGLVSIQLRTQSGDPKVEVNNMKCVAYNGGDAAKQLLEENEYTRLVWKPDLAALSNKQARTLFGPTTSLEYLKTTFEDIDKTTMYMIVHIAEQCGSLNPTDTNLKHFLNWINHSATTALPYAEESRLMCSNTRLAAINELCLPLENIIDIKHVKRIFDKISDILTGKTTAMEIALQDNLLKELYTSSFGIVGAYTQLERILDLAAHADPSMKILEIGAGTGGATRIALRSLGADMSTKRYHTYTFTDVSSGFFESAQAEFSRFSDIFYKALDISKNPEEQGFERDFDLIIASQCIHATPDVALTLRHVRRLLKPGGRLILIETTRPTLGHGLAFGTFPNFWTEERLPFISTEIWQKRLKDSGFTGIDIELDDYDPPHHIASTIVTTAAPSQNGAPSTRAHDAVYVVCRQEPGLFQEALSRELQYQNIIPNLITLGDAQIPKNSRIIVATDLDSYTLADSSESEFHAIKEVVQSASSLLWLTAGGLLKGQGPEAAVATGLIRMLNTEHPESRFGIFHVEKGIDCEEAARAITTQEAKLYSGDPEREFAIHDGIVHISRLTLDNDLNSRFRAMYTMPLDPIDKPIHQKYPVIADFTAPGLLSSLYFKRDDSFNSPLPDDYIELETRATGLNWKNLGVATGKVDMDDLSFESAGIVARCGKLVKGLSPGDRVYGFAWGKFGTVTRVPSCMLQLAVPSLTMAELATIPVVFCTATYALNHLARLHANERLLIQSASGGVGLAAIQLAQHIHADIYVTVGSDEKARYLTENFQIPENRIFSSREEGDLSKLMSATGGSGFDVILSLSSGNMMHESWRCIAPRGRFIDVGRLDVMNSGMMAMEVFARNATFCSFDIYTMYIQDRNFCAQLMQEVDGMLRMGIIHPITPLKTFDVSELEKALLYFSRGKHIGKIIVTYEEPKSLVKMRPVTPKAQFDPDAEYLIFGGLGAIGRCILQWMADRGARSFVVGSRSGAPSSEDQSFIQGLPAEKARIRFTRCDVTVKSEINAIITTAPAQRPIRGIIHAAVSFNDVHFESLSYDQWRLGLSAKVTGTINLHEASLEHDLPLDFFIMTSSFQAVLALPAGTAYCAANCFQDAFSRYRRSLGLPACAIGLGPITEIGGMGTVASANNAFRRNGLYSTGEVGLLRLMEGAFLEPPKCVESWYTYDPLAEAQITTCFDPMKLAKNLQPSDEETALAPMWRKDRKFVHIVRAMLDQESVKAPPQRSEVGSISDIVSVVDGALKDGKITDAISIVAEAIMQRIATILMVPSESIDTSKSVAEYGIDSIIAVELRSWIISTLGSSVPLLKILDESVTMTDLGEWIVQNRIIKLDG</sequence>
<organism evidence="1 2">
    <name type="scientific">Lindgomyces ingoldianus</name>
    <dbReference type="NCBI Taxonomy" id="673940"/>
    <lineage>
        <taxon>Eukaryota</taxon>
        <taxon>Fungi</taxon>
        <taxon>Dikarya</taxon>
        <taxon>Ascomycota</taxon>
        <taxon>Pezizomycotina</taxon>
        <taxon>Dothideomycetes</taxon>
        <taxon>Pleosporomycetidae</taxon>
        <taxon>Pleosporales</taxon>
        <taxon>Lindgomycetaceae</taxon>
        <taxon>Lindgomyces</taxon>
    </lineage>
</organism>
<proteinExistence type="predicted"/>
<dbReference type="EMBL" id="MU003562">
    <property type="protein sequence ID" value="KAF2462795.1"/>
    <property type="molecule type" value="Genomic_DNA"/>
</dbReference>
<protein>
    <submittedName>
        <fullName evidence="1">Polyketide synthase</fullName>
    </submittedName>
</protein>
<dbReference type="Proteomes" id="UP000799755">
    <property type="component" value="Unassembled WGS sequence"/>
</dbReference>
<comment type="caution">
    <text evidence="1">The sequence shown here is derived from an EMBL/GenBank/DDBJ whole genome shotgun (WGS) entry which is preliminary data.</text>
</comment>
<evidence type="ECO:0000313" key="2">
    <source>
        <dbReference type="Proteomes" id="UP000799755"/>
    </source>
</evidence>
<accession>A0ACB6Q7K8</accession>
<keyword evidence="2" id="KW-1185">Reference proteome</keyword>
<evidence type="ECO:0000313" key="1">
    <source>
        <dbReference type="EMBL" id="KAF2462795.1"/>
    </source>
</evidence>
<gene>
    <name evidence="1" type="ORF">BDR25DRAFT_386117</name>
</gene>
<reference evidence="1" key="1">
    <citation type="journal article" date="2020" name="Stud. Mycol.">
        <title>101 Dothideomycetes genomes: a test case for predicting lifestyles and emergence of pathogens.</title>
        <authorList>
            <person name="Haridas S."/>
            <person name="Albert R."/>
            <person name="Binder M."/>
            <person name="Bloem J."/>
            <person name="Labutti K."/>
            <person name="Salamov A."/>
            <person name="Andreopoulos B."/>
            <person name="Baker S."/>
            <person name="Barry K."/>
            <person name="Bills G."/>
            <person name="Bluhm B."/>
            <person name="Cannon C."/>
            <person name="Castanera R."/>
            <person name="Culley D."/>
            <person name="Daum C."/>
            <person name="Ezra D."/>
            <person name="Gonzalez J."/>
            <person name="Henrissat B."/>
            <person name="Kuo A."/>
            <person name="Liang C."/>
            <person name="Lipzen A."/>
            <person name="Lutzoni F."/>
            <person name="Magnuson J."/>
            <person name="Mondo S."/>
            <person name="Nolan M."/>
            <person name="Ohm R."/>
            <person name="Pangilinan J."/>
            <person name="Park H.-J."/>
            <person name="Ramirez L."/>
            <person name="Alfaro M."/>
            <person name="Sun H."/>
            <person name="Tritt A."/>
            <person name="Yoshinaga Y."/>
            <person name="Zwiers L.-H."/>
            <person name="Turgeon B."/>
            <person name="Goodwin S."/>
            <person name="Spatafora J."/>
            <person name="Crous P."/>
            <person name="Grigoriev I."/>
        </authorList>
    </citation>
    <scope>NUCLEOTIDE SEQUENCE</scope>
    <source>
        <strain evidence="1">ATCC 200398</strain>
    </source>
</reference>